<reference evidence="2 3" key="1">
    <citation type="submission" date="2019-03" db="EMBL/GenBank/DDBJ databases">
        <title>Genomic Encyclopedia of Type Strains, Phase IV (KMG-IV): sequencing the most valuable type-strain genomes for metagenomic binning, comparative biology and taxonomic classification.</title>
        <authorList>
            <person name="Goeker M."/>
        </authorList>
    </citation>
    <scope>NUCLEOTIDE SEQUENCE [LARGE SCALE GENOMIC DNA]</scope>
    <source>
        <strain evidence="2 3">DSM 24629</strain>
    </source>
</reference>
<keyword evidence="1" id="KW-0472">Membrane</keyword>
<keyword evidence="1" id="KW-1133">Transmembrane helix</keyword>
<dbReference type="Proteomes" id="UP000294902">
    <property type="component" value="Unassembled WGS sequence"/>
</dbReference>
<keyword evidence="1" id="KW-0812">Transmembrane</keyword>
<protein>
    <submittedName>
        <fullName evidence="2">Uncharacterized protein</fullName>
    </submittedName>
</protein>
<dbReference type="EMBL" id="SMAL01000004">
    <property type="protein sequence ID" value="TCT14915.1"/>
    <property type="molecule type" value="Genomic_DNA"/>
</dbReference>
<accession>A0A4R3MM52</accession>
<evidence type="ECO:0000313" key="2">
    <source>
        <dbReference type="EMBL" id="TCT14915.1"/>
    </source>
</evidence>
<comment type="caution">
    <text evidence="2">The sequence shown here is derived from an EMBL/GenBank/DDBJ whole genome shotgun (WGS) entry which is preliminary data.</text>
</comment>
<sequence length="30" mass="3468">MIKEIDKFFIYLFLGGTLVARNTILYFGAL</sequence>
<feature type="transmembrane region" description="Helical" evidence="1">
    <location>
        <begin position="9"/>
        <end position="29"/>
    </location>
</feature>
<organism evidence="2 3">
    <name type="scientific">Natranaerovirga pectinivora</name>
    <dbReference type="NCBI Taxonomy" id="682400"/>
    <lineage>
        <taxon>Bacteria</taxon>
        <taxon>Bacillati</taxon>
        <taxon>Bacillota</taxon>
        <taxon>Clostridia</taxon>
        <taxon>Lachnospirales</taxon>
        <taxon>Natranaerovirgaceae</taxon>
        <taxon>Natranaerovirga</taxon>
    </lineage>
</organism>
<keyword evidence="3" id="KW-1185">Reference proteome</keyword>
<evidence type="ECO:0000256" key="1">
    <source>
        <dbReference type="SAM" id="Phobius"/>
    </source>
</evidence>
<dbReference type="AlphaFoldDB" id="A0A4R3MM52"/>
<evidence type="ECO:0000313" key="3">
    <source>
        <dbReference type="Proteomes" id="UP000294902"/>
    </source>
</evidence>
<gene>
    <name evidence="2" type="ORF">EDC18_10465</name>
</gene>
<proteinExistence type="predicted"/>
<name>A0A4R3MM52_9FIRM</name>